<evidence type="ECO:0000313" key="4">
    <source>
        <dbReference type="WBParaSite" id="DME_0000724001-mRNA-1"/>
    </source>
</evidence>
<reference evidence="1 3" key="2">
    <citation type="submission" date="2018-11" db="EMBL/GenBank/DDBJ databases">
        <authorList>
            <consortium name="Pathogen Informatics"/>
        </authorList>
    </citation>
    <scope>NUCLEOTIDE SEQUENCE [LARGE SCALE GENOMIC DNA]</scope>
</reference>
<dbReference type="Proteomes" id="UP000274756">
    <property type="component" value="Unassembled WGS sequence"/>
</dbReference>
<reference evidence="4" key="1">
    <citation type="submission" date="2017-02" db="UniProtKB">
        <authorList>
            <consortium name="WormBaseParasite"/>
        </authorList>
    </citation>
    <scope>IDENTIFICATION</scope>
</reference>
<evidence type="ECO:0000313" key="1">
    <source>
        <dbReference type="EMBL" id="VDN59935.1"/>
    </source>
</evidence>
<dbReference type="WBParaSite" id="DME_0000724001-mRNA-1">
    <property type="protein sequence ID" value="DME_0000724001-mRNA-1"/>
    <property type="gene ID" value="DME_0000724001"/>
</dbReference>
<dbReference type="EMBL" id="UYYG01001195">
    <property type="protein sequence ID" value="VDN59935.1"/>
    <property type="molecule type" value="Genomic_DNA"/>
</dbReference>
<gene>
    <name evidence="1" type="ORF">DME_LOCUS9908</name>
</gene>
<dbReference type="AlphaFoldDB" id="A0A0N4UI27"/>
<accession>A0A0N4UI27</accession>
<organism evidence="2 4">
    <name type="scientific">Dracunculus medinensis</name>
    <name type="common">Guinea worm</name>
    <dbReference type="NCBI Taxonomy" id="318479"/>
    <lineage>
        <taxon>Eukaryota</taxon>
        <taxon>Metazoa</taxon>
        <taxon>Ecdysozoa</taxon>
        <taxon>Nematoda</taxon>
        <taxon>Chromadorea</taxon>
        <taxon>Rhabditida</taxon>
        <taxon>Spirurina</taxon>
        <taxon>Dracunculoidea</taxon>
        <taxon>Dracunculidae</taxon>
        <taxon>Dracunculus</taxon>
    </lineage>
</organism>
<dbReference type="OrthoDB" id="7480412at2759"/>
<sequence length="75" mass="8480">MMGITCRRSRAIQISPGHSITALEYADDVVVLFSDSYKEMQIMLNDVVDETLIESSRNHRKDENASCYMAAKHGE</sequence>
<protein>
    <submittedName>
        <fullName evidence="4">Reverse transcriptase domain-containing protein</fullName>
    </submittedName>
</protein>
<dbReference type="Proteomes" id="UP000038040">
    <property type="component" value="Unplaced"/>
</dbReference>
<proteinExistence type="predicted"/>
<evidence type="ECO:0000313" key="2">
    <source>
        <dbReference type="Proteomes" id="UP000038040"/>
    </source>
</evidence>
<keyword evidence="3" id="KW-1185">Reference proteome</keyword>
<evidence type="ECO:0000313" key="3">
    <source>
        <dbReference type="Proteomes" id="UP000274756"/>
    </source>
</evidence>
<name>A0A0N4UI27_DRAME</name>